<evidence type="ECO:0000256" key="1">
    <source>
        <dbReference type="SAM" id="MobiDB-lite"/>
    </source>
</evidence>
<name>A0AAW0LP64_QUESU</name>
<feature type="region of interest" description="Disordered" evidence="1">
    <location>
        <begin position="1"/>
        <end position="33"/>
    </location>
</feature>
<dbReference type="AlphaFoldDB" id="A0AAW0LP64"/>
<feature type="compositionally biased region" description="Low complexity" evidence="1">
    <location>
        <begin position="16"/>
        <end position="25"/>
    </location>
</feature>
<feature type="non-terminal residue" evidence="2">
    <location>
        <position position="1"/>
    </location>
</feature>
<keyword evidence="3" id="KW-1185">Reference proteome</keyword>
<dbReference type="EMBL" id="PKMF04000071">
    <property type="protein sequence ID" value="KAK7852848.1"/>
    <property type="molecule type" value="Genomic_DNA"/>
</dbReference>
<proteinExistence type="predicted"/>
<gene>
    <name evidence="2" type="ORF">CFP56_037714</name>
</gene>
<reference evidence="2 3" key="1">
    <citation type="journal article" date="2018" name="Sci. Data">
        <title>The draft genome sequence of cork oak.</title>
        <authorList>
            <person name="Ramos A.M."/>
            <person name="Usie A."/>
            <person name="Barbosa P."/>
            <person name="Barros P.M."/>
            <person name="Capote T."/>
            <person name="Chaves I."/>
            <person name="Simoes F."/>
            <person name="Abreu I."/>
            <person name="Carrasquinho I."/>
            <person name="Faro C."/>
            <person name="Guimaraes J.B."/>
            <person name="Mendonca D."/>
            <person name="Nobrega F."/>
            <person name="Rodrigues L."/>
            <person name="Saibo N.J.M."/>
            <person name="Varela M.C."/>
            <person name="Egas C."/>
            <person name="Matos J."/>
            <person name="Miguel C.M."/>
            <person name="Oliveira M.M."/>
            <person name="Ricardo C.P."/>
            <person name="Goncalves S."/>
        </authorList>
    </citation>
    <scope>NUCLEOTIDE SEQUENCE [LARGE SCALE GENOMIC DNA]</scope>
    <source>
        <strain evidence="3">cv. HL8</strain>
    </source>
</reference>
<comment type="caution">
    <text evidence="2">The sequence shown here is derived from an EMBL/GenBank/DDBJ whole genome shotgun (WGS) entry which is preliminary data.</text>
</comment>
<sequence length="105" mass="11540">PCHSPKAQTRTHKNFSSSLASSGPSPVNNTQRVAGNPIASIVTSYAVSQKRIKPNVTHSRFCHGRSPSTQDVARNEKDEAHVREAEARELLRIAKRKAKKTKLAL</sequence>
<evidence type="ECO:0000313" key="3">
    <source>
        <dbReference type="Proteomes" id="UP000237347"/>
    </source>
</evidence>
<evidence type="ECO:0000313" key="2">
    <source>
        <dbReference type="EMBL" id="KAK7852848.1"/>
    </source>
</evidence>
<accession>A0AAW0LP64</accession>
<organism evidence="2 3">
    <name type="scientific">Quercus suber</name>
    <name type="common">Cork oak</name>
    <dbReference type="NCBI Taxonomy" id="58331"/>
    <lineage>
        <taxon>Eukaryota</taxon>
        <taxon>Viridiplantae</taxon>
        <taxon>Streptophyta</taxon>
        <taxon>Embryophyta</taxon>
        <taxon>Tracheophyta</taxon>
        <taxon>Spermatophyta</taxon>
        <taxon>Magnoliopsida</taxon>
        <taxon>eudicotyledons</taxon>
        <taxon>Gunneridae</taxon>
        <taxon>Pentapetalae</taxon>
        <taxon>rosids</taxon>
        <taxon>fabids</taxon>
        <taxon>Fagales</taxon>
        <taxon>Fagaceae</taxon>
        <taxon>Quercus</taxon>
    </lineage>
</organism>
<protein>
    <submittedName>
        <fullName evidence="2">Uncharacterized protein</fullName>
    </submittedName>
</protein>
<dbReference type="Proteomes" id="UP000237347">
    <property type="component" value="Unassembled WGS sequence"/>
</dbReference>
<feature type="region of interest" description="Disordered" evidence="1">
    <location>
        <begin position="58"/>
        <end position="80"/>
    </location>
</feature>